<dbReference type="Pfam" id="PF17899">
    <property type="entry name" value="Peptidase_M61_N"/>
    <property type="match status" value="1"/>
</dbReference>
<feature type="chain" id="PRO_5009913681" evidence="1">
    <location>
        <begin position="21"/>
        <end position="591"/>
    </location>
</feature>
<dbReference type="GO" id="GO:0008237">
    <property type="term" value="F:metallopeptidase activity"/>
    <property type="evidence" value="ECO:0007669"/>
    <property type="project" value="UniProtKB-KW"/>
</dbReference>
<gene>
    <name evidence="3" type="ORF">SAMN02745129_1933</name>
</gene>
<evidence type="ECO:0000256" key="1">
    <source>
        <dbReference type="SAM" id="SignalP"/>
    </source>
</evidence>
<dbReference type="GO" id="GO:0006508">
    <property type="term" value="P:proteolysis"/>
    <property type="evidence" value="ECO:0007669"/>
    <property type="project" value="UniProtKB-KW"/>
</dbReference>
<dbReference type="InterPro" id="IPR027268">
    <property type="entry name" value="Peptidase_M4/M1_CTD_sf"/>
</dbReference>
<evidence type="ECO:0000313" key="4">
    <source>
        <dbReference type="Proteomes" id="UP000184268"/>
    </source>
</evidence>
<dbReference type="Pfam" id="PF17820">
    <property type="entry name" value="PDZ_6"/>
    <property type="match status" value="1"/>
</dbReference>
<keyword evidence="4" id="KW-1185">Reference proteome</keyword>
<feature type="domain" description="PDZ" evidence="2">
    <location>
        <begin position="467"/>
        <end position="520"/>
    </location>
</feature>
<dbReference type="STRING" id="299255.SAMN02745129_1933"/>
<dbReference type="Proteomes" id="UP000184268">
    <property type="component" value="Unassembled WGS sequence"/>
</dbReference>
<keyword evidence="3" id="KW-0645">Protease</keyword>
<keyword evidence="3" id="KW-0482">Metalloprotease</keyword>
<dbReference type="RefSeq" id="WP_067663131.1">
    <property type="nucleotide sequence ID" value="NZ_FQXG01000002.1"/>
</dbReference>
<name>A0A1M5SBC3_9GAMM</name>
<dbReference type="InterPro" id="IPR024191">
    <property type="entry name" value="Peptidase_M61"/>
</dbReference>
<protein>
    <submittedName>
        <fullName evidence="3">Predicted metalloprotease, contains C-terminal PDZ domain</fullName>
    </submittedName>
</protein>
<dbReference type="SUPFAM" id="SSF50156">
    <property type="entry name" value="PDZ domain-like"/>
    <property type="match status" value="1"/>
</dbReference>
<reference evidence="3 4" key="1">
    <citation type="submission" date="2016-11" db="EMBL/GenBank/DDBJ databases">
        <authorList>
            <person name="Jaros S."/>
            <person name="Januszkiewicz K."/>
            <person name="Wedrychowicz H."/>
        </authorList>
    </citation>
    <scope>NUCLEOTIDE SEQUENCE [LARGE SCALE GENOMIC DNA]</scope>
    <source>
        <strain evidence="3 4">DSM 16917</strain>
    </source>
</reference>
<proteinExistence type="predicted"/>
<dbReference type="InterPro" id="IPR040756">
    <property type="entry name" value="Peptidase_M61_N"/>
</dbReference>
<organism evidence="3 4">
    <name type="scientific">Ferrimonas marina</name>
    <dbReference type="NCBI Taxonomy" id="299255"/>
    <lineage>
        <taxon>Bacteria</taxon>
        <taxon>Pseudomonadati</taxon>
        <taxon>Pseudomonadota</taxon>
        <taxon>Gammaproteobacteria</taxon>
        <taxon>Alteromonadales</taxon>
        <taxon>Ferrimonadaceae</taxon>
        <taxon>Ferrimonas</taxon>
    </lineage>
</organism>
<evidence type="ECO:0000259" key="2">
    <source>
        <dbReference type="PROSITE" id="PS50106"/>
    </source>
</evidence>
<dbReference type="InterPro" id="IPR007963">
    <property type="entry name" value="Peptidase_M61_catalytic"/>
</dbReference>
<dbReference type="InterPro" id="IPR036034">
    <property type="entry name" value="PDZ_sf"/>
</dbReference>
<dbReference type="InterPro" id="IPR001478">
    <property type="entry name" value="PDZ"/>
</dbReference>
<dbReference type="SUPFAM" id="SSF55486">
    <property type="entry name" value="Metalloproteases ('zincins'), catalytic domain"/>
    <property type="match status" value="1"/>
</dbReference>
<evidence type="ECO:0000313" key="3">
    <source>
        <dbReference type="EMBL" id="SHH35588.1"/>
    </source>
</evidence>
<keyword evidence="1" id="KW-0732">Signal</keyword>
<feature type="signal peptide" evidence="1">
    <location>
        <begin position="1"/>
        <end position="20"/>
    </location>
</feature>
<dbReference type="Pfam" id="PF05299">
    <property type="entry name" value="Peptidase_M61"/>
    <property type="match status" value="1"/>
</dbReference>
<dbReference type="Gene3D" id="2.30.42.10">
    <property type="match status" value="1"/>
</dbReference>
<accession>A0A1M5SBC3</accession>
<dbReference type="PIRSF" id="PIRSF016493">
    <property type="entry name" value="Glycyl_aminpptds"/>
    <property type="match status" value="1"/>
</dbReference>
<sequence>MKLRELLAIFWLFVSTSVAAATTQYHIDLSEPGHHIAQVEMVLPQIEPGPLQLALPNWRTGRYQILPMADGIRAFEAVDSQGRPLAWQKVRRATWQVQVTEPGEVRLRYQVHATELGDRSRHIDDSHAYLDASGVLMYDLDGIDRPLEVALTVPKGWRSVSGMRRLGPHRFAAKDYHVLVDSPIETGIHQDFQFQVRGRDYELVIWGEGNYDAEQMVADLKALVEVGGAYYDHQYPYDYYLFIVHATDGARGATEHLNSTVIQRPRWRFAERADYLSFLATAAHELIHTWNVKAYRPAGLVPYRYQQDNYTPLLWFAEGGTSYLQNRWLLQAGLMTPEEFLADLAKRLNSHLNRPGRDWQSVAQASFDGWIARGGDYGLNHSVSFYSEGYLASWALDHFIMGSRDGVGIQALHQSLYQQDPLPGSYDSARLQQRLTELVGRDPSVWWSQHIDGPLQLDLAALLAQTGLQLQWPEEQEWDLGLTTEKDSGKIVQVRRDGPAWQAGLTVGDELVAVDGRRWLGSDWPSLLAQAEAGQQVMLSLFRRQRLMELPLTLQQRPKGTPKIVPLESATEAQRQRFALWSGVAWPFEQL</sequence>
<dbReference type="Gene3D" id="1.10.390.10">
    <property type="entry name" value="Neutral Protease Domain 2"/>
    <property type="match status" value="1"/>
</dbReference>
<dbReference type="Gene3D" id="2.60.40.3650">
    <property type="match status" value="1"/>
</dbReference>
<dbReference type="PROSITE" id="PS50106">
    <property type="entry name" value="PDZ"/>
    <property type="match status" value="1"/>
</dbReference>
<dbReference type="EMBL" id="FQXG01000002">
    <property type="protein sequence ID" value="SHH35588.1"/>
    <property type="molecule type" value="Genomic_DNA"/>
</dbReference>
<keyword evidence="3" id="KW-0378">Hydrolase</keyword>
<dbReference type="OrthoDB" id="9778516at2"/>
<dbReference type="AlphaFoldDB" id="A0A1M5SBC3"/>
<dbReference type="InterPro" id="IPR041489">
    <property type="entry name" value="PDZ_6"/>
</dbReference>